<dbReference type="Proteomes" id="UP000257457">
    <property type="component" value="Segment"/>
</dbReference>
<proteinExistence type="predicted"/>
<dbReference type="EMBL" id="MH552500">
    <property type="protein sequence ID" value="AXF52198.1"/>
    <property type="molecule type" value="Genomic_DNA"/>
</dbReference>
<evidence type="ECO:0000256" key="1">
    <source>
        <dbReference type="SAM" id="Coils"/>
    </source>
</evidence>
<evidence type="ECO:0000313" key="2">
    <source>
        <dbReference type="EMBL" id="AXF52198.1"/>
    </source>
</evidence>
<name>A0A345BP27_9CAUD</name>
<dbReference type="GeneID" id="65114780"/>
<dbReference type="RefSeq" id="YP_010097118.1">
    <property type="nucleotide sequence ID" value="NC_055756.1"/>
</dbReference>
<keyword evidence="1" id="KW-0175">Coiled coil</keyword>
<accession>A0A345BP27</accession>
<protein>
    <submittedName>
        <fullName evidence="2">Uncharacterized protein</fullName>
    </submittedName>
</protein>
<feature type="coiled-coil region" evidence="1">
    <location>
        <begin position="310"/>
        <end position="379"/>
    </location>
</feature>
<organism evidence="2 3">
    <name type="scientific">crAssphage sp. isolate ctcc615</name>
    <dbReference type="NCBI Taxonomy" id="2989853"/>
    <lineage>
        <taxon>Viruses</taxon>
        <taxon>Duplodnaviria</taxon>
        <taxon>Heunggongvirae</taxon>
        <taxon>Uroviricota</taxon>
        <taxon>Caudoviricetes</taxon>
        <taxon>Crassvirales</taxon>
        <taxon>Intestiviridae</taxon>
        <taxon>Obtuvirinae</taxon>
        <taxon>Wotdevirus</taxon>
        <taxon>Wotdevirus murinus</taxon>
    </lineage>
</organism>
<sequence>MKLYKDNLGKVAITVEQGYWDENKDYDKLTVVEREGIFGTYISRKPVPAGTELSDRTYWIPFSSLKEEIVINYNEFISHYGPMLDDQAEVLNNVQLLINEIYNKLPSGIIFEGDKTFIRPGHPEEITLTGSTVNEDPATFKLYKNSKLVHTVTAKSFTYKAIADDECAYKLIVEQSGYRYVAGWNITLRYPIYAGSGATYEDVVSDYNIIKIDTNPEGLYIINVINDGDYIFFVAPKNVIIHSIKLNGLDVPLKQTEEVELETEYIIYQSDNTYESNNYPIYINSYEGLNGGDFVKILDVLQDKVTSEDITRITNENLEIKQTLQQVKEENNEVNNNIDAALSVVETYKTEINKSLAIIENISNELNDITENINTSNVDLNVLKTEVTNMASSVNSLNKSLEELGTNVYSAIDAVQENVDRIGEGRVDIINEDGFRNNNVIYLKPNWTKVSVYGNEPEIVPVLTQNMINRPYTTYVIDYNYYIFDTIELPIGTTLKFRAGALLFVENGSMYSQYNCIIDDCGNNNIIQGETLAMQIVFSNVYLDWFYLFLDIGGSYVENLNGILDYAFSIARGPIRFRQVDRLVIDGFVNACVGTIDAESKSININNCENATITIQNSNSVIIEKADNISDVSEICIKNSIIDVINIYSPCTLSLRIDNCNINEIQAVCDDGVLTIENSIIQNNIVSSFYTNIIRNNVMLHTAYISFVQSGIYKILEAPKTAIIDNNIIGEVILDEFEFLDDFTTAIPIIFEFYGYIPHYNFSFIINNTNVDLNIQNDNKFAGIISNSNVYLHLHSLNTALETYENVLLYETFLHLYNCVVENSPNSEVSSSDDYCIISSTLTFDNCYANNLGTIVGYETSYIRTNNSPISVNEDELLYGHTYDISRGTVINTENKLGISRGRNKEPLWLE</sequence>
<evidence type="ECO:0000313" key="3">
    <source>
        <dbReference type="Proteomes" id="UP000257457"/>
    </source>
</evidence>
<keyword evidence="3" id="KW-1185">Reference proteome</keyword>
<reference evidence="2 3" key="1">
    <citation type="submission" date="2018-06" db="EMBL/GenBank/DDBJ databases">
        <title>Uncovering a Universe of Circular DNA Viruses in Animal Metagenomes.</title>
        <authorList>
            <person name="Tisza M."/>
            <person name="Buck C."/>
            <person name="Pastrana D."/>
            <person name="Welch N."/>
            <person name="Peretti A."/>
        </authorList>
    </citation>
    <scope>NUCLEOTIDE SEQUENCE [LARGE SCALE GENOMIC DNA]</scope>
    <source>
        <strain evidence="2">Ctcc615</strain>
    </source>
</reference>